<comment type="caution">
    <text evidence="9">The sequence shown here is derived from an EMBL/GenBank/DDBJ whole genome shotgun (WGS) entry which is preliminary data.</text>
</comment>
<feature type="compositionally biased region" description="Acidic residues" evidence="7">
    <location>
        <begin position="301"/>
        <end position="311"/>
    </location>
</feature>
<dbReference type="PANTHER" id="PTHR24114">
    <property type="entry name" value="LEUCINE RICH REPEAT FAMILY PROTEIN"/>
    <property type="match status" value="1"/>
</dbReference>
<name>A0AAU9WWY8_9CNID</name>
<protein>
    <recommendedName>
        <fullName evidence="6">rRNA-processing protein FCF1 homolog</fullName>
    </recommendedName>
</protein>
<dbReference type="GO" id="GO:0032040">
    <property type="term" value="C:small-subunit processome"/>
    <property type="evidence" value="ECO:0007669"/>
    <property type="project" value="InterPro"/>
</dbReference>
<gene>
    <name evidence="9" type="ORF">PMEA_00013440</name>
</gene>
<dbReference type="Gene3D" id="3.80.10.10">
    <property type="entry name" value="Ribonuclease Inhibitor"/>
    <property type="match status" value="1"/>
</dbReference>
<dbReference type="InterPro" id="IPR029060">
    <property type="entry name" value="PIN-like_dom_sf"/>
</dbReference>
<dbReference type="AlphaFoldDB" id="A0AAU9WWY8"/>
<reference evidence="9 10" key="1">
    <citation type="submission" date="2022-05" db="EMBL/GenBank/DDBJ databases">
        <authorList>
            <consortium name="Genoscope - CEA"/>
            <person name="William W."/>
        </authorList>
    </citation>
    <scope>NUCLEOTIDE SEQUENCE [LARGE SCALE GENOMIC DNA]</scope>
</reference>
<keyword evidence="10" id="KW-1185">Reference proteome</keyword>
<evidence type="ECO:0000256" key="1">
    <source>
        <dbReference type="ARBA" id="ARBA00004604"/>
    </source>
</evidence>
<dbReference type="Pfam" id="PF13516">
    <property type="entry name" value="LRR_6"/>
    <property type="match status" value="6"/>
</dbReference>
<evidence type="ECO:0000256" key="3">
    <source>
        <dbReference type="ARBA" id="ARBA00022552"/>
    </source>
</evidence>
<dbReference type="SUPFAM" id="SSF52047">
    <property type="entry name" value="RNI-like"/>
    <property type="match status" value="1"/>
</dbReference>
<comment type="similarity">
    <text evidence="5">Belongs to the UTP23/FCF1 family. FCF1 subfamily.</text>
</comment>
<dbReference type="Gene3D" id="1.10.238.10">
    <property type="entry name" value="EF-hand"/>
    <property type="match status" value="1"/>
</dbReference>
<evidence type="ECO:0000256" key="7">
    <source>
        <dbReference type="SAM" id="MobiDB-lite"/>
    </source>
</evidence>
<dbReference type="SMART" id="SM00368">
    <property type="entry name" value="LRR_RI"/>
    <property type="match status" value="8"/>
</dbReference>
<comment type="subcellular location">
    <subcellularLocation>
        <location evidence="1">Nucleus</location>
        <location evidence="1">Nucleolus</location>
    </subcellularLocation>
</comment>
<dbReference type="Proteomes" id="UP001159428">
    <property type="component" value="Unassembled WGS sequence"/>
</dbReference>
<evidence type="ECO:0000256" key="4">
    <source>
        <dbReference type="ARBA" id="ARBA00023242"/>
    </source>
</evidence>
<feature type="region of interest" description="Disordered" evidence="7">
    <location>
        <begin position="21"/>
        <end position="42"/>
    </location>
</feature>
<feature type="region of interest" description="Disordered" evidence="7">
    <location>
        <begin position="288"/>
        <end position="312"/>
    </location>
</feature>
<dbReference type="EMBL" id="CALNXJ010000023">
    <property type="protein sequence ID" value="CAH3127866.1"/>
    <property type="molecule type" value="Genomic_DNA"/>
</dbReference>
<accession>A0AAU9WWY8</accession>
<dbReference type="PANTHER" id="PTHR24114:SF50">
    <property type="entry name" value="RNI-LIKE PROTEIN"/>
    <property type="match status" value="1"/>
</dbReference>
<dbReference type="InterPro" id="IPR002716">
    <property type="entry name" value="PIN_dom"/>
</dbReference>
<keyword evidence="4" id="KW-0539">Nucleus</keyword>
<dbReference type="SUPFAM" id="SSF88723">
    <property type="entry name" value="PIN domain-like"/>
    <property type="match status" value="1"/>
</dbReference>
<sequence length="725" mass="81789">MKKTKKFAAVKRMISPKDMRIKENQEKEIAKRKKKEDEQTRHVEQSSSALFFQYNTQLGPPYYILVDTNFINFSIKNKLEIVKSMMDCLYAKCVPCITDCVMAELEKLGPKYRVALRMAKDPRFEHLPCMHKGTYADNCIVNRIQQHKCYIVATCDRDLKRRIRKVPGVPIMYISQHKYTIERMPDAYGEYRQTGCFEYILVWSTRCHLRKSRKIQKNNKSIRGKMSAAGLKALSESPTDSFKDSDQFSIKADVLTEENEDEEAVEASEGNNGFFIKHGTFMGTENEQMASQASDMASSDSDYDTDLETEEQSEKFDTTGKKVYLAACKCLDITPVSFFLKNIQEKRLNFRHRLLGAKGGQALALALELNTTLASLDLHENYLEGEGGAAIAAMLKENCYITELDISSNKLGAHGCMSMCDMLQNNVSLLKIDLSDNGFSDKDTVSLLDAFKGNDKVAWMNLSHNKFSERSGENLGLGISFNDAMEYLDLSWNHIRRKGAVEIANGLRTNCTLKTLNLSYNGFSNDGAVALGEALRANNTLIELDISNNRITNQGALCIAKGLEGNNTVEILKIGGNPIGASGAMAITSAAKNYSDSALTELHFKDIYLDEDFDKLMAEIREVKPDIRIIANLRPGVKDPLSVVRTFVSNNQDQWLEICQQFDSESTFKITRTDFVKCLKKAGFEFGMWQTARLLAQLDPEKCSFINYSSKRLGYKELRLQELKS</sequence>
<dbReference type="Gene3D" id="3.40.50.1010">
    <property type="entry name" value="5'-nuclease"/>
    <property type="match status" value="1"/>
</dbReference>
<evidence type="ECO:0000313" key="10">
    <source>
        <dbReference type="Proteomes" id="UP001159428"/>
    </source>
</evidence>
<keyword evidence="2" id="KW-0690">Ribosome biogenesis</keyword>
<feature type="compositionally biased region" description="Low complexity" evidence="7">
    <location>
        <begin position="288"/>
        <end position="300"/>
    </location>
</feature>
<dbReference type="InterPro" id="IPR032675">
    <property type="entry name" value="LRR_dom_sf"/>
</dbReference>
<dbReference type="GO" id="GO:0042274">
    <property type="term" value="P:ribosomal small subunit biogenesis"/>
    <property type="evidence" value="ECO:0007669"/>
    <property type="project" value="UniProtKB-ARBA"/>
</dbReference>
<dbReference type="InterPro" id="IPR011992">
    <property type="entry name" value="EF-hand-dom_pair"/>
</dbReference>
<dbReference type="SMART" id="SM00670">
    <property type="entry name" value="PINc"/>
    <property type="match status" value="1"/>
</dbReference>
<dbReference type="InterPro" id="IPR001611">
    <property type="entry name" value="Leu-rich_rpt"/>
</dbReference>
<dbReference type="InterPro" id="IPR037503">
    <property type="entry name" value="Fcf1_PIN"/>
</dbReference>
<proteinExistence type="inferred from homology"/>
<dbReference type="Pfam" id="PF04900">
    <property type="entry name" value="Fcf1"/>
    <property type="match status" value="1"/>
</dbReference>
<evidence type="ECO:0000256" key="2">
    <source>
        <dbReference type="ARBA" id="ARBA00022517"/>
    </source>
</evidence>
<dbReference type="InterPro" id="IPR006984">
    <property type="entry name" value="Fcf1/UTP23"/>
</dbReference>
<dbReference type="CDD" id="cd09864">
    <property type="entry name" value="PIN_Fcf1-like"/>
    <property type="match status" value="1"/>
</dbReference>
<evidence type="ECO:0000313" key="9">
    <source>
        <dbReference type="EMBL" id="CAH3127866.1"/>
    </source>
</evidence>
<dbReference type="SUPFAM" id="SSF47473">
    <property type="entry name" value="EF-hand"/>
    <property type="match status" value="1"/>
</dbReference>
<dbReference type="FunFam" id="3.40.50.1010:FF:000004">
    <property type="entry name" value="rRNA-processing protein FCF1 homolog"/>
    <property type="match status" value="1"/>
</dbReference>
<evidence type="ECO:0000256" key="6">
    <source>
        <dbReference type="ARBA" id="ARBA00069243"/>
    </source>
</evidence>
<keyword evidence="3" id="KW-0698">rRNA processing</keyword>
<evidence type="ECO:0000259" key="8">
    <source>
        <dbReference type="SMART" id="SM00670"/>
    </source>
</evidence>
<dbReference type="InterPro" id="IPR052394">
    <property type="entry name" value="LRR-containing"/>
</dbReference>
<dbReference type="GO" id="GO:0006364">
    <property type="term" value="P:rRNA processing"/>
    <property type="evidence" value="ECO:0007669"/>
    <property type="project" value="UniProtKB-KW"/>
</dbReference>
<evidence type="ECO:0000256" key="5">
    <source>
        <dbReference type="ARBA" id="ARBA00024026"/>
    </source>
</evidence>
<organism evidence="9 10">
    <name type="scientific">Pocillopora meandrina</name>
    <dbReference type="NCBI Taxonomy" id="46732"/>
    <lineage>
        <taxon>Eukaryota</taxon>
        <taxon>Metazoa</taxon>
        <taxon>Cnidaria</taxon>
        <taxon>Anthozoa</taxon>
        <taxon>Hexacorallia</taxon>
        <taxon>Scleractinia</taxon>
        <taxon>Astrocoeniina</taxon>
        <taxon>Pocilloporidae</taxon>
        <taxon>Pocillopora</taxon>
    </lineage>
</organism>
<feature type="domain" description="PIN" evidence="8">
    <location>
        <begin position="62"/>
        <end position="161"/>
    </location>
</feature>